<gene>
    <name evidence="1" type="ORF">A5810_000991</name>
</gene>
<reference evidence="1 2" key="1">
    <citation type="submission" date="2017-05" db="EMBL/GenBank/DDBJ databases">
        <title>The Genome Sequence of Enterococcus faecium 7H8_DIV0219.</title>
        <authorList>
            <consortium name="The Broad Institute Genomics Platform"/>
            <consortium name="The Broad Institute Genomic Center for Infectious Diseases"/>
            <person name="Earl A."/>
            <person name="Manson A."/>
            <person name="Schwartman J."/>
            <person name="Gilmore M."/>
            <person name="Abouelleil A."/>
            <person name="Cao P."/>
            <person name="Chapman S."/>
            <person name="Cusick C."/>
            <person name="Shea T."/>
            <person name="Young S."/>
            <person name="Neafsey D."/>
            <person name="Nusbaum C."/>
            <person name="Birren B."/>
        </authorList>
    </citation>
    <scope>NUCLEOTIDE SEQUENCE [LARGE SCALE GENOMIC DNA]</scope>
    <source>
        <strain evidence="1 2">7H8_DIV0219</strain>
    </source>
</reference>
<comment type="caution">
    <text evidence="1">The sequence shown here is derived from an EMBL/GenBank/DDBJ whole genome shotgun (WGS) entry which is preliminary data.</text>
</comment>
<name>A0A242BH10_ENTFC</name>
<dbReference type="EMBL" id="NGKW01000002">
    <property type="protein sequence ID" value="OTN94746.1"/>
    <property type="molecule type" value="Genomic_DNA"/>
</dbReference>
<evidence type="ECO:0000313" key="1">
    <source>
        <dbReference type="EMBL" id="OTN94746.1"/>
    </source>
</evidence>
<dbReference type="Proteomes" id="UP000194885">
    <property type="component" value="Unassembled WGS sequence"/>
</dbReference>
<protein>
    <submittedName>
        <fullName evidence="1">ABC transporter ATP-binding protein</fullName>
    </submittedName>
</protein>
<proteinExistence type="predicted"/>
<keyword evidence="1" id="KW-0547">Nucleotide-binding</keyword>
<evidence type="ECO:0000313" key="2">
    <source>
        <dbReference type="Proteomes" id="UP000194885"/>
    </source>
</evidence>
<dbReference type="GO" id="GO:0005524">
    <property type="term" value="F:ATP binding"/>
    <property type="evidence" value="ECO:0007669"/>
    <property type="project" value="UniProtKB-KW"/>
</dbReference>
<accession>A0A242BH10</accession>
<keyword evidence="1" id="KW-0067">ATP-binding</keyword>
<dbReference type="AlphaFoldDB" id="A0A242BH10"/>
<sequence length="73" mass="7854">MTILKKFLQQNKGLAFLTFVMICLQIAGTLGVPKLVAKLIDTGIASGEASVIKKIVPRDATCSISRNDRCSCL</sequence>
<organism evidence="1 2">
    <name type="scientific">Enterococcus faecium</name>
    <name type="common">Streptococcus faecium</name>
    <dbReference type="NCBI Taxonomy" id="1352"/>
    <lineage>
        <taxon>Bacteria</taxon>
        <taxon>Bacillati</taxon>
        <taxon>Bacillota</taxon>
        <taxon>Bacilli</taxon>
        <taxon>Lactobacillales</taxon>
        <taxon>Enterococcaceae</taxon>
        <taxon>Enterococcus</taxon>
    </lineage>
</organism>